<feature type="compositionally biased region" description="Basic and acidic residues" evidence="6">
    <location>
        <begin position="1"/>
        <end position="19"/>
    </location>
</feature>
<dbReference type="InterPro" id="IPR014014">
    <property type="entry name" value="RNA_helicase_DEAD_Q_motif"/>
</dbReference>
<evidence type="ECO:0000256" key="5">
    <source>
        <dbReference type="PROSITE-ProRule" id="PRU00552"/>
    </source>
</evidence>
<evidence type="ECO:0000256" key="3">
    <source>
        <dbReference type="ARBA" id="ARBA00022806"/>
    </source>
</evidence>
<name>A0A6N2L9P3_SALVM</name>
<evidence type="ECO:0000256" key="6">
    <source>
        <dbReference type="SAM" id="MobiDB-lite"/>
    </source>
</evidence>
<dbReference type="AlphaFoldDB" id="A0A6N2L9P3"/>
<accession>A0A6N2L9P3</accession>
<dbReference type="Gene3D" id="3.40.50.300">
    <property type="entry name" value="P-loop containing nucleotide triphosphate hydrolases"/>
    <property type="match status" value="1"/>
</dbReference>
<dbReference type="GO" id="GO:0003724">
    <property type="term" value="F:RNA helicase activity"/>
    <property type="evidence" value="ECO:0007669"/>
    <property type="project" value="InterPro"/>
</dbReference>
<organism evidence="8">
    <name type="scientific">Salix viminalis</name>
    <name type="common">Common osier</name>
    <name type="synonym">Basket willow</name>
    <dbReference type="NCBI Taxonomy" id="40686"/>
    <lineage>
        <taxon>Eukaryota</taxon>
        <taxon>Viridiplantae</taxon>
        <taxon>Streptophyta</taxon>
        <taxon>Embryophyta</taxon>
        <taxon>Tracheophyta</taxon>
        <taxon>Spermatophyta</taxon>
        <taxon>Magnoliopsida</taxon>
        <taxon>eudicotyledons</taxon>
        <taxon>Gunneridae</taxon>
        <taxon>Pentapetalae</taxon>
        <taxon>rosids</taxon>
        <taxon>fabids</taxon>
        <taxon>Malpighiales</taxon>
        <taxon>Salicaceae</taxon>
        <taxon>Saliceae</taxon>
        <taxon>Salix</taxon>
    </lineage>
</organism>
<proteinExistence type="predicted"/>
<sequence length="90" mass="10436">MAKDDKTKEKIEKESKHQQEIQLNQESDVVEEEEDEARSFEELGLDPRLIRALNKKETSIAEPTPIQRVAIPLIFGKMWLPGRKQAQGRH</sequence>
<protein>
    <recommendedName>
        <fullName evidence="7">DEAD-box RNA helicase Q domain-containing protein</fullName>
    </recommendedName>
</protein>
<dbReference type="EMBL" id="CAADRP010001335">
    <property type="protein sequence ID" value="VFU37882.1"/>
    <property type="molecule type" value="Genomic_DNA"/>
</dbReference>
<reference evidence="8" key="1">
    <citation type="submission" date="2019-03" db="EMBL/GenBank/DDBJ databases">
        <authorList>
            <person name="Mank J."/>
            <person name="Almeida P."/>
        </authorList>
    </citation>
    <scope>NUCLEOTIDE SEQUENCE</scope>
    <source>
        <strain evidence="8">78183</strain>
    </source>
</reference>
<dbReference type="PROSITE" id="PS51195">
    <property type="entry name" value="Q_MOTIF"/>
    <property type="match status" value="1"/>
</dbReference>
<evidence type="ECO:0000256" key="1">
    <source>
        <dbReference type="ARBA" id="ARBA00022741"/>
    </source>
</evidence>
<dbReference type="InterPro" id="IPR027417">
    <property type="entry name" value="P-loop_NTPase"/>
</dbReference>
<dbReference type="GO" id="GO:0016787">
    <property type="term" value="F:hydrolase activity"/>
    <property type="evidence" value="ECO:0007669"/>
    <property type="project" value="UniProtKB-KW"/>
</dbReference>
<keyword evidence="1" id="KW-0547">Nucleotide-binding</keyword>
<evidence type="ECO:0000313" key="8">
    <source>
        <dbReference type="EMBL" id="VFU37882.1"/>
    </source>
</evidence>
<feature type="short sequence motif" description="Q motif" evidence="5">
    <location>
        <begin position="38"/>
        <end position="68"/>
    </location>
</feature>
<evidence type="ECO:0000256" key="4">
    <source>
        <dbReference type="ARBA" id="ARBA00022840"/>
    </source>
</evidence>
<gene>
    <name evidence="8" type="ORF">SVIM_LOCUS203449</name>
</gene>
<dbReference type="SUPFAM" id="SSF52540">
    <property type="entry name" value="P-loop containing nucleoside triphosphate hydrolases"/>
    <property type="match status" value="1"/>
</dbReference>
<keyword evidence="4" id="KW-0067">ATP-binding</keyword>
<evidence type="ECO:0000256" key="2">
    <source>
        <dbReference type="ARBA" id="ARBA00022801"/>
    </source>
</evidence>
<feature type="region of interest" description="Disordered" evidence="6">
    <location>
        <begin position="1"/>
        <end position="41"/>
    </location>
</feature>
<feature type="domain" description="DEAD-box RNA helicase Q" evidence="7">
    <location>
        <begin position="38"/>
        <end position="68"/>
    </location>
</feature>
<evidence type="ECO:0000259" key="7">
    <source>
        <dbReference type="PROSITE" id="PS51195"/>
    </source>
</evidence>
<keyword evidence="2" id="KW-0378">Hydrolase</keyword>
<dbReference type="GO" id="GO:0005524">
    <property type="term" value="F:ATP binding"/>
    <property type="evidence" value="ECO:0007669"/>
    <property type="project" value="UniProtKB-KW"/>
</dbReference>
<keyword evidence="3" id="KW-0347">Helicase</keyword>